<gene>
    <name evidence="2" type="ORF">ACFPIB_14140</name>
</gene>
<feature type="signal peptide" evidence="1">
    <location>
        <begin position="1"/>
        <end position="23"/>
    </location>
</feature>
<evidence type="ECO:0000256" key="1">
    <source>
        <dbReference type="SAM" id="SignalP"/>
    </source>
</evidence>
<organism evidence="2 3">
    <name type="scientific">Adhaeribacter terreus</name>
    <dbReference type="NCBI Taxonomy" id="529703"/>
    <lineage>
        <taxon>Bacteria</taxon>
        <taxon>Pseudomonadati</taxon>
        <taxon>Bacteroidota</taxon>
        <taxon>Cytophagia</taxon>
        <taxon>Cytophagales</taxon>
        <taxon>Hymenobacteraceae</taxon>
        <taxon>Adhaeribacter</taxon>
    </lineage>
</organism>
<dbReference type="RefSeq" id="WP_378018111.1">
    <property type="nucleotide sequence ID" value="NZ_JBHSKT010000008.1"/>
</dbReference>
<dbReference type="Proteomes" id="UP001596161">
    <property type="component" value="Unassembled WGS sequence"/>
</dbReference>
<evidence type="ECO:0000313" key="3">
    <source>
        <dbReference type="Proteomes" id="UP001596161"/>
    </source>
</evidence>
<comment type="caution">
    <text evidence="2">The sequence shown here is derived from an EMBL/GenBank/DDBJ whole genome shotgun (WGS) entry which is preliminary data.</text>
</comment>
<feature type="chain" id="PRO_5046360157" evidence="1">
    <location>
        <begin position="24"/>
        <end position="648"/>
    </location>
</feature>
<dbReference type="Gene3D" id="2.60.40.10">
    <property type="entry name" value="Immunoglobulins"/>
    <property type="match status" value="1"/>
</dbReference>
<dbReference type="EMBL" id="JBHSKT010000008">
    <property type="protein sequence ID" value="MFC5271754.1"/>
    <property type="molecule type" value="Genomic_DNA"/>
</dbReference>
<dbReference type="InterPro" id="IPR026341">
    <property type="entry name" value="T9SS_type_B"/>
</dbReference>
<keyword evidence="3" id="KW-1185">Reference proteome</keyword>
<name>A0ABW0EFV6_9BACT</name>
<evidence type="ECO:0000313" key="2">
    <source>
        <dbReference type="EMBL" id="MFC5271754.1"/>
    </source>
</evidence>
<sequence length="648" mass="70120">MLNRLLFALILIPFLNLNSNAQGCPEKFKAYYNGQEVTVFCVNEPIQFINCGGQTGAEFYDLDDKTMPPQFIGNPPQVPFSFSTPGTYTVTQLINDPSNPGGTQNPRTFVVKATPPPTFTATQCGNDSVKITVTDATYDNYTLTIGSNAPIPVTSGQTINVPGQSSAYTVTLNGTYNGGFCGGSASQNLTPATTPTAAIISKADIIGNGASGEISFTVNGLQNGYTYSLEQQNGSVFTQKSQLKPANGATQTFTLSGFNNTVSNCFRIRVFDNCGRSQNVASPVICTEVLQATAQNKKNVISWPAYAGNTPNGGSFSYTLFRSEGGNPRINLTPAGTQQNTFEDTDITCGLNYCYELEVSENGTAFSSSNEVCVTAISTDIPAAAKLLTSFTPDNILTGNISIPATTNLKNQQVFRSSNGGGFSFILNSVSPDFQDPNKNFREQKPCYKIIYTDNCDNASTESNVSCPVVLTSLQDKLSRSLKLDWNAYEGFEGTSVEYTLETLDANFNVTASQPVSGIFNFAVPKLSDTEQVLRYRIKAQSNLGEVSYSNTETIVQEVKIFVPTAFSPNGDGLNDVFEVKGRFQNNFSLVILNRWGQIIFESNDPKKGWDGKMNGKEAPIGVYAYRLTAIDETGKKYEKTGTLTLVK</sequence>
<dbReference type="Pfam" id="PF13585">
    <property type="entry name" value="CHU_C"/>
    <property type="match status" value="1"/>
</dbReference>
<dbReference type="InterPro" id="IPR013783">
    <property type="entry name" value="Ig-like_fold"/>
</dbReference>
<protein>
    <submittedName>
        <fullName evidence="2">Gliding motility-associated C-terminal domain-containing protein</fullName>
    </submittedName>
</protein>
<accession>A0ABW0EFV6</accession>
<dbReference type="NCBIfam" id="TIGR04131">
    <property type="entry name" value="Bac_Flav_CTERM"/>
    <property type="match status" value="1"/>
</dbReference>
<proteinExistence type="predicted"/>
<keyword evidence="1" id="KW-0732">Signal</keyword>
<reference evidence="3" key="1">
    <citation type="journal article" date="2019" name="Int. J. Syst. Evol. Microbiol.">
        <title>The Global Catalogue of Microorganisms (GCM) 10K type strain sequencing project: providing services to taxonomists for standard genome sequencing and annotation.</title>
        <authorList>
            <consortium name="The Broad Institute Genomics Platform"/>
            <consortium name="The Broad Institute Genome Sequencing Center for Infectious Disease"/>
            <person name="Wu L."/>
            <person name="Ma J."/>
        </authorList>
    </citation>
    <scope>NUCLEOTIDE SEQUENCE [LARGE SCALE GENOMIC DNA]</scope>
    <source>
        <strain evidence="3">KACC 12602</strain>
    </source>
</reference>